<dbReference type="Gene3D" id="1.10.260.40">
    <property type="entry name" value="lambda repressor-like DNA-binding domains"/>
    <property type="match status" value="1"/>
</dbReference>
<evidence type="ECO:0008006" key="2">
    <source>
        <dbReference type="Google" id="ProtNLM"/>
    </source>
</evidence>
<evidence type="ECO:0000313" key="1">
    <source>
        <dbReference type="EMBL" id="SPS05519.1"/>
    </source>
</evidence>
<dbReference type="InterPro" id="IPR001387">
    <property type="entry name" value="Cro/C1-type_HTH"/>
</dbReference>
<dbReference type="AlphaFoldDB" id="A0A2X0QTT4"/>
<proteinExistence type="predicted"/>
<name>A0A2X0QTT4_9PROT</name>
<dbReference type="NCBIfam" id="TIGR03830">
    <property type="entry name" value="CxxCG_CxxCG_HTH"/>
    <property type="match status" value="1"/>
</dbReference>
<dbReference type="Pfam" id="PF15731">
    <property type="entry name" value="MqsA_antitoxin"/>
    <property type="match status" value="1"/>
</dbReference>
<protein>
    <recommendedName>
        <fullName evidence="2">HTH cro/C1-type domain-containing protein</fullName>
    </recommendedName>
</protein>
<organism evidence="1">
    <name type="scientific">Candidatus Nitrotoga fabula</name>
    <dbReference type="NCBI Taxonomy" id="2182327"/>
    <lineage>
        <taxon>Bacteria</taxon>
        <taxon>Pseudomonadati</taxon>
        <taxon>Pseudomonadota</taxon>
        <taxon>Betaproteobacteria</taxon>
        <taxon>Nitrosomonadales</taxon>
        <taxon>Gallionellaceae</taxon>
        <taxon>Candidatus Nitrotoga</taxon>
    </lineage>
</organism>
<dbReference type="SUPFAM" id="SSF47413">
    <property type="entry name" value="lambda repressor-like DNA-binding domains"/>
    <property type="match status" value="1"/>
</dbReference>
<sequence length="204" mass="22788">MNICPICGQGELETKFYGREMQHKGVNLIVENLQFDCCHECGAELTSPEQMNQNSEIIRTAFINERERVKREQNLLTGVEIRQIRERLKITQKQAANIFGGGSNAFAKYEAEDVVQSVGMDKLIRLASDVPEAARWLFENAGEAYSNNSILSCFKIGGLRPNVYVSKIHQMAISSSDSGDENLSAAPWCDSLTCDNDRKYVDAA</sequence>
<dbReference type="Gene3D" id="3.10.20.860">
    <property type="match status" value="1"/>
</dbReference>
<accession>A0A2X0QTT4</accession>
<dbReference type="InterPro" id="IPR032758">
    <property type="entry name" value="MqsA/HigA-2"/>
</dbReference>
<dbReference type="GO" id="GO:0003677">
    <property type="term" value="F:DNA binding"/>
    <property type="evidence" value="ECO:0007669"/>
    <property type="project" value="InterPro"/>
</dbReference>
<gene>
    <name evidence="1" type="ORF">NITFAB_1109</name>
</gene>
<dbReference type="InterPro" id="IPR022452">
    <property type="entry name" value="MqsA"/>
</dbReference>
<dbReference type="CDD" id="cd00093">
    <property type="entry name" value="HTH_XRE"/>
    <property type="match status" value="1"/>
</dbReference>
<reference evidence="1" key="1">
    <citation type="submission" date="2018-05" db="EMBL/GenBank/DDBJ databases">
        <authorList>
            <person name="Lanie J.A."/>
            <person name="Ng W.-L."/>
            <person name="Kazmierczak K.M."/>
            <person name="Andrzejewski T.M."/>
            <person name="Davidsen T.M."/>
            <person name="Wayne K.J."/>
            <person name="Tettelin H."/>
            <person name="Glass J.I."/>
            <person name="Rusch D."/>
            <person name="Podicherti R."/>
            <person name="Tsui H.-C.T."/>
            <person name="Winkler M.E."/>
        </authorList>
    </citation>
    <scope>NUCLEOTIDE SEQUENCE</scope>
    <source>
        <strain evidence="1">KNB</strain>
    </source>
</reference>
<dbReference type="EMBL" id="LS423452">
    <property type="protein sequence ID" value="SPS05519.1"/>
    <property type="molecule type" value="Genomic_DNA"/>
</dbReference>
<dbReference type="InterPro" id="IPR010982">
    <property type="entry name" value="Lambda_DNA-bd_dom_sf"/>
</dbReference>